<keyword evidence="5" id="KW-0813">Transport</keyword>
<dbReference type="InterPro" id="IPR004565">
    <property type="entry name" value="OM_lipoprot_LolB"/>
</dbReference>
<dbReference type="AlphaFoldDB" id="A0A3L7DVQ9"/>
<keyword evidence="6 13" id="KW-0732">Signal</keyword>
<evidence type="ECO:0000256" key="4">
    <source>
        <dbReference type="ARBA" id="ARBA00016202"/>
    </source>
</evidence>
<comment type="similarity">
    <text evidence="2">Belongs to the LolB family.</text>
</comment>
<reference evidence="14 15" key="1">
    <citation type="submission" date="2018-07" db="EMBL/GenBank/DDBJ databases">
        <title>Halioglobus sp. genome submission.</title>
        <authorList>
            <person name="Ye M.-Q."/>
            <person name="Du Z.-J."/>
        </authorList>
    </citation>
    <scope>NUCLEOTIDE SEQUENCE [LARGE SCALE GENOMIC DNA]</scope>
    <source>
        <strain evidence="14 15">U0301</strain>
    </source>
</reference>
<keyword evidence="9" id="KW-0564">Palmitate</keyword>
<evidence type="ECO:0000256" key="2">
    <source>
        <dbReference type="ARBA" id="ARBA00009696"/>
    </source>
</evidence>
<feature type="signal peptide" evidence="13">
    <location>
        <begin position="1"/>
        <end position="26"/>
    </location>
</feature>
<dbReference type="Proteomes" id="UP000265509">
    <property type="component" value="Unassembled WGS sequence"/>
</dbReference>
<dbReference type="EMBL" id="QRAN01000013">
    <property type="protein sequence ID" value="RLQ21394.1"/>
    <property type="molecule type" value="Genomic_DNA"/>
</dbReference>
<evidence type="ECO:0000256" key="6">
    <source>
        <dbReference type="ARBA" id="ARBA00022729"/>
    </source>
</evidence>
<comment type="subunit">
    <text evidence="3">Monomer.</text>
</comment>
<comment type="subcellular location">
    <subcellularLocation>
        <location evidence="1">Cell outer membrane</location>
        <topology evidence="1">Lipid-anchor</topology>
    </subcellularLocation>
</comment>
<evidence type="ECO:0000256" key="1">
    <source>
        <dbReference type="ARBA" id="ARBA00004459"/>
    </source>
</evidence>
<dbReference type="Pfam" id="PF03550">
    <property type="entry name" value="LolB"/>
    <property type="match status" value="1"/>
</dbReference>
<evidence type="ECO:0000256" key="11">
    <source>
        <dbReference type="ARBA" id="ARBA00023237"/>
    </source>
</evidence>
<dbReference type="GO" id="GO:0015031">
    <property type="term" value="P:protein transport"/>
    <property type="evidence" value="ECO:0007669"/>
    <property type="project" value="UniProtKB-KW"/>
</dbReference>
<evidence type="ECO:0000313" key="15">
    <source>
        <dbReference type="Proteomes" id="UP000265509"/>
    </source>
</evidence>
<protein>
    <recommendedName>
        <fullName evidence="4">Outer-membrane lipoprotein LolB</fullName>
    </recommendedName>
</protein>
<dbReference type="InterPro" id="IPR029046">
    <property type="entry name" value="LolA/LolB/LppX"/>
</dbReference>
<keyword evidence="8" id="KW-0472">Membrane</keyword>
<evidence type="ECO:0000256" key="5">
    <source>
        <dbReference type="ARBA" id="ARBA00022448"/>
    </source>
</evidence>
<evidence type="ECO:0000256" key="3">
    <source>
        <dbReference type="ARBA" id="ARBA00011245"/>
    </source>
</evidence>
<evidence type="ECO:0000256" key="13">
    <source>
        <dbReference type="SAM" id="SignalP"/>
    </source>
</evidence>
<evidence type="ECO:0000256" key="9">
    <source>
        <dbReference type="ARBA" id="ARBA00023139"/>
    </source>
</evidence>
<dbReference type="SUPFAM" id="SSF89392">
    <property type="entry name" value="Prokaryotic lipoproteins and lipoprotein localization factors"/>
    <property type="match status" value="1"/>
</dbReference>
<evidence type="ECO:0000256" key="8">
    <source>
        <dbReference type="ARBA" id="ARBA00023136"/>
    </source>
</evidence>
<name>A0A3L7DVQ9_9GAMM</name>
<keyword evidence="10" id="KW-0143">Chaperone</keyword>
<evidence type="ECO:0000256" key="7">
    <source>
        <dbReference type="ARBA" id="ARBA00022927"/>
    </source>
</evidence>
<evidence type="ECO:0000256" key="12">
    <source>
        <dbReference type="ARBA" id="ARBA00023288"/>
    </source>
</evidence>
<dbReference type="Gene3D" id="2.50.20.10">
    <property type="entry name" value="Lipoprotein localisation LolA/LolB/LppX"/>
    <property type="match status" value="1"/>
</dbReference>
<accession>A0A3L7DVQ9</accession>
<organism evidence="14 15">
    <name type="scientific">Seongchinamella sediminis</name>
    <dbReference type="NCBI Taxonomy" id="2283635"/>
    <lineage>
        <taxon>Bacteria</taxon>
        <taxon>Pseudomonadati</taxon>
        <taxon>Pseudomonadota</taxon>
        <taxon>Gammaproteobacteria</taxon>
        <taxon>Cellvibrionales</taxon>
        <taxon>Halieaceae</taxon>
        <taxon>Seongchinamella</taxon>
    </lineage>
</organism>
<dbReference type="NCBIfam" id="TIGR00548">
    <property type="entry name" value="lolB"/>
    <property type="match status" value="1"/>
</dbReference>
<evidence type="ECO:0000313" key="14">
    <source>
        <dbReference type="EMBL" id="RLQ21394.1"/>
    </source>
</evidence>
<keyword evidence="11" id="KW-0998">Cell outer membrane</keyword>
<evidence type="ECO:0000256" key="10">
    <source>
        <dbReference type="ARBA" id="ARBA00023186"/>
    </source>
</evidence>
<dbReference type="CDD" id="cd16326">
    <property type="entry name" value="LolB"/>
    <property type="match status" value="1"/>
</dbReference>
<sequence>MSTVQPALIWLLLLALAGCAGMPAPAPESGKASWHAHREQLQQLSHWTASGKIALRTAEQAESASLLWQQIGEASHLRLSGPMGISATTIDSDGSLLEVRQGDDYSRWDLDDPALGDEHSWDLPVRSLHHWLKGVPAPGSPVQSLLLDAAGQLPEQLQQLGWTIDYQQFASFGGYLLPTRLQVSRGETRARILLREWGDFSAP</sequence>
<proteinExistence type="inferred from homology"/>
<comment type="caution">
    <text evidence="14">The sequence shown here is derived from an EMBL/GenBank/DDBJ whole genome shotgun (WGS) entry which is preliminary data.</text>
</comment>
<keyword evidence="7" id="KW-0653">Protein transport</keyword>
<dbReference type="GO" id="GO:0009279">
    <property type="term" value="C:cell outer membrane"/>
    <property type="evidence" value="ECO:0007669"/>
    <property type="project" value="UniProtKB-SubCell"/>
</dbReference>
<feature type="chain" id="PRO_5018327470" description="Outer-membrane lipoprotein LolB" evidence="13">
    <location>
        <begin position="27"/>
        <end position="203"/>
    </location>
</feature>
<keyword evidence="15" id="KW-1185">Reference proteome</keyword>
<gene>
    <name evidence="14" type="primary">lolB</name>
    <name evidence="14" type="ORF">DWB85_12770</name>
</gene>
<keyword evidence="12 14" id="KW-0449">Lipoprotein</keyword>